<keyword evidence="3" id="KW-1185">Reference proteome</keyword>
<reference evidence="2" key="1">
    <citation type="submission" date="2021-05" db="EMBL/GenBank/DDBJ databases">
        <title>A free-living protist that lacks canonical eukaryotic 1 DNA replication and segregation systems.</title>
        <authorList>
            <person name="Salas-Leiva D.E."/>
            <person name="Tromer E.C."/>
            <person name="Curtis B.A."/>
            <person name="Jerlstrom-Hultqvist J."/>
            <person name="Kolisko M."/>
            <person name="Yi Z."/>
            <person name="Salas-Leiva J.S."/>
            <person name="Gallot-Lavallee L."/>
            <person name="Kops G.J.P.L."/>
            <person name="Archibald J.M."/>
            <person name="Simpson A.G.B."/>
            <person name="Roger A.J."/>
        </authorList>
    </citation>
    <scope>NUCLEOTIDE SEQUENCE</scope>
    <source>
        <strain evidence="2">BICM</strain>
    </source>
</reference>
<organism evidence="2 3">
    <name type="scientific">Carpediemonas membranifera</name>
    <dbReference type="NCBI Taxonomy" id="201153"/>
    <lineage>
        <taxon>Eukaryota</taxon>
        <taxon>Metamonada</taxon>
        <taxon>Carpediemonas-like organisms</taxon>
        <taxon>Carpediemonas</taxon>
    </lineage>
</organism>
<sequence length="227" mass="25231">MEQSSAHTDVIVRPPSQYYLPEDTISSIRAEQIAKSVIADILDSILSSLSSEAPKSIQHQQHVDTDDCDPPLADLLDPISQMIGEQPRFTPDSPPEEQIVVREAVPHTEPTAPIPEEPLTRMAADEVVIPLSDAARALDVYPSIRMKQKYAVLLRAKKTVTLPESVARAQIRSRATRTGPELTSFTIDDPPFEGDGEPVKRQAEWRSRATGLSYSNWRVKRVPEESD</sequence>
<comment type="caution">
    <text evidence="2">The sequence shown here is derived from an EMBL/GenBank/DDBJ whole genome shotgun (WGS) entry which is preliminary data.</text>
</comment>
<dbReference type="Proteomes" id="UP000717585">
    <property type="component" value="Unassembled WGS sequence"/>
</dbReference>
<evidence type="ECO:0000256" key="1">
    <source>
        <dbReference type="SAM" id="MobiDB-lite"/>
    </source>
</evidence>
<accession>A0A8J6ARU1</accession>
<name>A0A8J6ARU1_9EUKA</name>
<evidence type="ECO:0000313" key="3">
    <source>
        <dbReference type="Proteomes" id="UP000717585"/>
    </source>
</evidence>
<protein>
    <submittedName>
        <fullName evidence="2">Uncharacterized protein</fullName>
    </submittedName>
</protein>
<feature type="region of interest" description="Disordered" evidence="1">
    <location>
        <begin position="174"/>
        <end position="205"/>
    </location>
</feature>
<dbReference type="AlphaFoldDB" id="A0A8J6ARU1"/>
<gene>
    <name evidence="2" type="ORF">J8273_5388</name>
</gene>
<evidence type="ECO:0000313" key="2">
    <source>
        <dbReference type="EMBL" id="KAG9392398.1"/>
    </source>
</evidence>
<dbReference type="EMBL" id="JAHDYR010000038">
    <property type="protein sequence ID" value="KAG9392398.1"/>
    <property type="molecule type" value="Genomic_DNA"/>
</dbReference>
<proteinExistence type="predicted"/>